<dbReference type="SMART" id="SM00020">
    <property type="entry name" value="Tryp_SPc"/>
    <property type="match status" value="1"/>
</dbReference>
<keyword evidence="6" id="KW-1185">Reference proteome</keyword>
<reference evidence="5" key="1">
    <citation type="journal article" date="2023" name="Science">
        <title>Genome structures resolve the early diversification of teleost fishes.</title>
        <authorList>
            <person name="Parey E."/>
            <person name="Louis A."/>
            <person name="Montfort J."/>
            <person name="Bouchez O."/>
            <person name="Roques C."/>
            <person name="Iampietro C."/>
            <person name="Lluch J."/>
            <person name="Castinel A."/>
            <person name="Donnadieu C."/>
            <person name="Desvignes T."/>
            <person name="Floi Bucao C."/>
            <person name="Jouanno E."/>
            <person name="Wen M."/>
            <person name="Mejri S."/>
            <person name="Dirks R."/>
            <person name="Jansen H."/>
            <person name="Henkel C."/>
            <person name="Chen W.J."/>
            <person name="Zahm M."/>
            <person name="Cabau C."/>
            <person name="Klopp C."/>
            <person name="Thompson A.W."/>
            <person name="Robinson-Rechavi M."/>
            <person name="Braasch I."/>
            <person name="Lecointre G."/>
            <person name="Bobe J."/>
            <person name="Postlethwait J.H."/>
            <person name="Berthelot C."/>
            <person name="Roest Crollius H."/>
            <person name="Guiguen Y."/>
        </authorList>
    </citation>
    <scope>NUCLEOTIDE SEQUENCE</scope>
    <source>
        <strain evidence="5">WJC10195</strain>
    </source>
</reference>
<dbReference type="SUPFAM" id="SSF50494">
    <property type="entry name" value="Trypsin-like serine proteases"/>
    <property type="match status" value="1"/>
</dbReference>
<evidence type="ECO:0000313" key="6">
    <source>
        <dbReference type="Proteomes" id="UP001152622"/>
    </source>
</evidence>
<evidence type="ECO:0000256" key="1">
    <source>
        <dbReference type="ARBA" id="ARBA00004613"/>
    </source>
</evidence>
<evidence type="ECO:0000313" key="5">
    <source>
        <dbReference type="EMBL" id="KAJ8374506.1"/>
    </source>
</evidence>
<proteinExistence type="predicted"/>
<dbReference type="Pfam" id="PF00089">
    <property type="entry name" value="Trypsin"/>
    <property type="match status" value="1"/>
</dbReference>
<comment type="caution">
    <text evidence="5">The sequence shown here is derived from an EMBL/GenBank/DDBJ whole genome shotgun (WGS) entry which is preliminary data.</text>
</comment>
<keyword evidence="2" id="KW-0964">Secreted</keyword>
<dbReference type="PROSITE" id="PS00134">
    <property type="entry name" value="TRYPSIN_HIS"/>
    <property type="match status" value="1"/>
</dbReference>
<evidence type="ECO:0000256" key="2">
    <source>
        <dbReference type="ARBA" id="ARBA00022525"/>
    </source>
</evidence>
<dbReference type="GO" id="GO:0004252">
    <property type="term" value="F:serine-type endopeptidase activity"/>
    <property type="evidence" value="ECO:0007669"/>
    <property type="project" value="InterPro"/>
</dbReference>
<comment type="subcellular location">
    <subcellularLocation>
        <location evidence="1">Secreted</location>
    </subcellularLocation>
</comment>
<dbReference type="InterPro" id="IPR009003">
    <property type="entry name" value="Peptidase_S1_PA"/>
</dbReference>
<name>A0A9Q1J8M2_SYNKA</name>
<dbReference type="PANTHER" id="PTHR24271">
    <property type="entry name" value="KALLIKREIN-RELATED"/>
    <property type="match status" value="1"/>
</dbReference>
<dbReference type="InterPro" id="IPR001314">
    <property type="entry name" value="Peptidase_S1A"/>
</dbReference>
<dbReference type="FunFam" id="2.40.10.10:FF:000047">
    <property type="entry name" value="Trypsin eta"/>
    <property type="match status" value="1"/>
</dbReference>
<dbReference type="InterPro" id="IPR001254">
    <property type="entry name" value="Trypsin_dom"/>
</dbReference>
<keyword evidence="3" id="KW-1015">Disulfide bond</keyword>
<dbReference type="PANTHER" id="PTHR24271:SF87">
    <property type="entry name" value="ARGININE ESTERASE-LIKE-RELATED"/>
    <property type="match status" value="1"/>
</dbReference>
<dbReference type="EMBL" id="JAINUF010000002">
    <property type="protein sequence ID" value="KAJ8374506.1"/>
    <property type="molecule type" value="Genomic_DNA"/>
</dbReference>
<accession>A0A9Q1J8M2</accession>
<dbReference type="InterPro" id="IPR043504">
    <property type="entry name" value="Peptidase_S1_PA_chymotrypsin"/>
</dbReference>
<dbReference type="AlphaFoldDB" id="A0A9Q1J8M2"/>
<evidence type="ECO:0000259" key="4">
    <source>
        <dbReference type="PROSITE" id="PS50240"/>
    </source>
</evidence>
<organism evidence="5 6">
    <name type="scientific">Synaphobranchus kaupii</name>
    <name type="common">Kaup's arrowtooth eel</name>
    <dbReference type="NCBI Taxonomy" id="118154"/>
    <lineage>
        <taxon>Eukaryota</taxon>
        <taxon>Metazoa</taxon>
        <taxon>Chordata</taxon>
        <taxon>Craniata</taxon>
        <taxon>Vertebrata</taxon>
        <taxon>Euteleostomi</taxon>
        <taxon>Actinopterygii</taxon>
        <taxon>Neopterygii</taxon>
        <taxon>Teleostei</taxon>
        <taxon>Anguilliformes</taxon>
        <taxon>Synaphobranchidae</taxon>
        <taxon>Synaphobranchus</taxon>
    </lineage>
</organism>
<evidence type="ECO:0000256" key="3">
    <source>
        <dbReference type="ARBA" id="ARBA00023157"/>
    </source>
</evidence>
<dbReference type="GO" id="GO:0006508">
    <property type="term" value="P:proteolysis"/>
    <property type="evidence" value="ECO:0007669"/>
    <property type="project" value="InterPro"/>
</dbReference>
<dbReference type="InterPro" id="IPR018114">
    <property type="entry name" value="TRYPSIN_HIS"/>
</dbReference>
<gene>
    <name evidence="5" type="ORF">SKAU_G00050860</name>
</gene>
<dbReference type="Proteomes" id="UP001152622">
    <property type="component" value="Chromosome 2"/>
</dbReference>
<dbReference type="CDD" id="cd00190">
    <property type="entry name" value="Tryp_SPc"/>
    <property type="match status" value="1"/>
</dbReference>
<protein>
    <recommendedName>
        <fullName evidence="4">Peptidase S1 domain-containing protein</fullName>
    </recommendedName>
</protein>
<dbReference type="OrthoDB" id="8440449at2759"/>
<dbReference type="Gene3D" id="2.40.10.10">
    <property type="entry name" value="Trypsin-like serine proteases"/>
    <property type="match status" value="1"/>
</dbReference>
<dbReference type="PRINTS" id="PR00722">
    <property type="entry name" value="CHYMOTRYPSIN"/>
</dbReference>
<dbReference type="GO" id="GO:0005576">
    <property type="term" value="C:extracellular region"/>
    <property type="evidence" value="ECO:0007669"/>
    <property type="project" value="UniProtKB-SubCell"/>
</dbReference>
<dbReference type="GO" id="GO:0051604">
    <property type="term" value="P:protein maturation"/>
    <property type="evidence" value="ECO:0007669"/>
    <property type="project" value="UniProtKB-ARBA"/>
</dbReference>
<dbReference type="PROSITE" id="PS50240">
    <property type="entry name" value="TRYPSIN_DOM"/>
    <property type="match status" value="1"/>
</dbReference>
<feature type="domain" description="Peptidase S1" evidence="4">
    <location>
        <begin position="61"/>
        <end position="290"/>
    </location>
</feature>
<sequence>MGHALLTSFVSHHRLLACVFQHRLQYGFDGLPDAMSASLLTPLVVGLLIALAEAAQQNSGIVNGKEAKPHSRPYMVSVQQWNKHECGGFLVSKSFVMTAAHCLTRGQTLTVLLGAHDISGNEKSNRAEVKSYHIYPGFDADSLVNDIMLLELKSAVPETKEVQWIPLPDRDQDVKPQTLCSVAGWGYSETNGPQSPRLLEVNVTVVDRTVCEKAWKIYAWKTITPSMMCAGGSVSNKGFCRGDSGGPLVCSGLAVGIVSFNYKHNCTYPNMPNVYTQISTFLPWIKTYIKHMS</sequence>